<protein>
    <submittedName>
        <fullName evidence="3">Uncharacterized protein</fullName>
    </submittedName>
</protein>
<feature type="coiled-coil region" evidence="1">
    <location>
        <begin position="107"/>
        <end position="134"/>
    </location>
</feature>
<gene>
    <name evidence="3" type="ORF">LIER_39546</name>
</gene>
<organism evidence="3 4">
    <name type="scientific">Lithospermum erythrorhizon</name>
    <name type="common">Purple gromwell</name>
    <name type="synonym">Lithospermum officinale var. erythrorhizon</name>
    <dbReference type="NCBI Taxonomy" id="34254"/>
    <lineage>
        <taxon>Eukaryota</taxon>
        <taxon>Viridiplantae</taxon>
        <taxon>Streptophyta</taxon>
        <taxon>Embryophyta</taxon>
        <taxon>Tracheophyta</taxon>
        <taxon>Spermatophyta</taxon>
        <taxon>Magnoliopsida</taxon>
        <taxon>eudicotyledons</taxon>
        <taxon>Gunneridae</taxon>
        <taxon>Pentapetalae</taxon>
        <taxon>asterids</taxon>
        <taxon>lamiids</taxon>
        <taxon>Boraginales</taxon>
        <taxon>Boraginaceae</taxon>
        <taxon>Boraginoideae</taxon>
        <taxon>Lithospermeae</taxon>
        <taxon>Lithospermum</taxon>
    </lineage>
</organism>
<dbReference type="AlphaFoldDB" id="A0AAV3QIT3"/>
<comment type="caution">
    <text evidence="3">The sequence shown here is derived from an EMBL/GenBank/DDBJ whole genome shotgun (WGS) entry which is preliminary data.</text>
</comment>
<sequence>MLVPEAPSSSVSPTPVVASKEQSTEPEEMSSPSLPTPTPVDQGAIELEVLPTGSSPLHEAPLFPIFPIEFLSRTLLRNLRGPCLMATEVAYVLSLWLIDSSNRDEEVARLKASLASVQKERDEALVKRDELAELCQE</sequence>
<keyword evidence="4" id="KW-1185">Reference proteome</keyword>
<reference evidence="3 4" key="1">
    <citation type="submission" date="2024-01" db="EMBL/GenBank/DDBJ databases">
        <title>The complete chloroplast genome sequence of Lithospermum erythrorhizon: insights into the phylogenetic relationship among Boraginaceae species and the maternal lineages of purple gromwells.</title>
        <authorList>
            <person name="Okada T."/>
            <person name="Watanabe K."/>
        </authorList>
    </citation>
    <scope>NUCLEOTIDE SEQUENCE [LARGE SCALE GENOMIC DNA]</scope>
</reference>
<evidence type="ECO:0000313" key="4">
    <source>
        <dbReference type="Proteomes" id="UP001454036"/>
    </source>
</evidence>
<dbReference type="EMBL" id="BAABME010021395">
    <property type="protein sequence ID" value="GAA0163186.1"/>
    <property type="molecule type" value="Genomic_DNA"/>
</dbReference>
<evidence type="ECO:0000313" key="3">
    <source>
        <dbReference type="EMBL" id="GAA0163186.1"/>
    </source>
</evidence>
<evidence type="ECO:0000256" key="1">
    <source>
        <dbReference type="SAM" id="Coils"/>
    </source>
</evidence>
<feature type="region of interest" description="Disordered" evidence="2">
    <location>
        <begin position="1"/>
        <end position="41"/>
    </location>
</feature>
<evidence type="ECO:0000256" key="2">
    <source>
        <dbReference type="SAM" id="MobiDB-lite"/>
    </source>
</evidence>
<keyword evidence="1" id="KW-0175">Coiled coil</keyword>
<feature type="compositionally biased region" description="Low complexity" evidence="2">
    <location>
        <begin position="1"/>
        <end position="19"/>
    </location>
</feature>
<name>A0AAV3QIT3_LITER</name>
<proteinExistence type="predicted"/>
<dbReference type="Proteomes" id="UP001454036">
    <property type="component" value="Unassembled WGS sequence"/>
</dbReference>
<accession>A0AAV3QIT3</accession>